<accession>A0A4R5KSK6</accession>
<evidence type="ECO:0000313" key="2">
    <source>
        <dbReference type="Proteomes" id="UP000295636"/>
    </source>
</evidence>
<keyword evidence="2" id="KW-1185">Reference proteome</keyword>
<comment type="caution">
    <text evidence="1">The sequence shown here is derived from an EMBL/GenBank/DDBJ whole genome shotgun (WGS) entry which is preliminary data.</text>
</comment>
<dbReference type="Gene3D" id="3.20.20.80">
    <property type="entry name" value="Glycosidases"/>
    <property type="match status" value="1"/>
</dbReference>
<sequence length="324" mass="36252">MASSGLTFGIYPLGVAGTPTGLAVGPQDDYDKIQLALQDLRGDTKTLLPRNYIIYTGPESESKMLSVAERYLHAGLLGDLTTGCLQEPDIDLDSWLDFIRKIIRQYGPHLASLQITNEPNLTFMEGSKPYVQQALVEGVIAAKQEIRARNLQVKVGFGSVPESDVSVPHFWKDLAELGGKAFVDSVDFVGHNFYVDVFEEPLDLTEVPASVERTLRNLREHDLAMCGIPASIPIRVTENGWPTGKNPLADIKRSCEHQSKVLETVIRTIYHLRQQLNISHYVLFGLRDADSSKDDLFHQFGIMRDDYTPKPAYYTFKKLIQELG</sequence>
<dbReference type="OrthoDB" id="525131at2"/>
<gene>
    <name evidence="1" type="ORF">E1757_10780</name>
</gene>
<name>A0A4R5KSK6_9BACL</name>
<dbReference type="SUPFAM" id="SSF51445">
    <property type="entry name" value="(Trans)glycosidases"/>
    <property type="match status" value="1"/>
</dbReference>
<evidence type="ECO:0000313" key="1">
    <source>
        <dbReference type="EMBL" id="TDF97995.1"/>
    </source>
</evidence>
<organism evidence="1 2">
    <name type="scientific">Paenibacillus piri</name>
    <dbReference type="NCBI Taxonomy" id="2547395"/>
    <lineage>
        <taxon>Bacteria</taxon>
        <taxon>Bacillati</taxon>
        <taxon>Bacillota</taxon>
        <taxon>Bacilli</taxon>
        <taxon>Bacillales</taxon>
        <taxon>Paenibacillaceae</taxon>
        <taxon>Paenibacillus</taxon>
    </lineage>
</organism>
<reference evidence="1 2" key="1">
    <citation type="submission" date="2019-03" db="EMBL/GenBank/DDBJ databases">
        <title>This is whole genome sequence of Paenibacillus sp MS74 strain.</title>
        <authorList>
            <person name="Trinh H.N."/>
        </authorList>
    </citation>
    <scope>NUCLEOTIDE SEQUENCE [LARGE SCALE GENOMIC DNA]</scope>
    <source>
        <strain evidence="1 2">MS74</strain>
    </source>
</reference>
<dbReference type="EMBL" id="SMRT01000004">
    <property type="protein sequence ID" value="TDF97995.1"/>
    <property type="molecule type" value="Genomic_DNA"/>
</dbReference>
<protein>
    <submittedName>
        <fullName evidence="1">Uncharacterized protein</fullName>
    </submittedName>
</protein>
<dbReference type="InterPro" id="IPR017853">
    <property type="entry name" value="GH"/>
</dbReference>
<dbReference type="Proteomes" id="UP000295636">
    <property type="component" value="Unassembled WGS sequence"/>
</dbReference>
<proteinExistence type="predicted"/>
<dbReference type="AlphaFoldDB" id="A0A4R5KSK6"/>